<keyword evidence="2" id="KW-1185">Reference proteome</keyword>
<organism evidence="1 2">
    <name type="scientific">Cetraspora pellucida</name>
    <dbReference type="NCBI Taxonomy" id="1433469"/>
    <lineage>
        <taxon>Eukaryota</taxon>
        <taxon>Fungi</taxon>
        <taxon>Fungi incertae sedis</taxon>
        <taxon>Mucoromycota</taxon>
        <taxon>Glomeromycotina</taxon>
        <taxon>Glomeromycetes</taxon>
        <taxon>Diversisporales</taxon>
        <taxon>Gigasporaceae</taxon>
        <taxon>Cetraspora</taxon>
    </lineage>
</organism>
<dbReference type="OrthoDB" id="2476327at2759"/>
<reference evidence="1" key="1">
    <citation type="submission" date="2021-06" db="EMBL/GenBank/DDBJ databases">
        <authorList>
            <person name="Kallberg Y."/>
            <person name="Tangrot J."/>
            <person name="Rosling A."/>
        </authorList>
    </citation>
    <scope>NUCLEOTIDE SEQUENCE</scope>
    <source>
        <strain evidence="1">FL966</strain>
    </source>
</reference>
<evidence type="ECO:0000313" key="2">
    <source>
        <dbReference type="Proteomes" id="UP000789759"/>
    </source>
</evidence>
<accession>A0A9N9FJT7</accession>
<protein>
    <submittedName>
        <fullName evidence="1">20694_t:CDS:1</fullName>
    </submittedName>
</protein>
<dbReference type="AlphaFoldDB" id="A0A9N9FJT7"/>
<name>A0A9N9FJT7_9GLOM</name>
<proteinExistence type="predicted"/>
<gene>
    <name evidence="1" type="ORF">CPELLU_LOCUS4313</name>
</gene>
<dbReference type="EMBL" id="CAJVQA010002238">
    <property type="protein sequence ID" value="CAG8541300.1"/>
    <property type="molecule type" value="Genomic_DNA"/>
</dbReference>
<comment type="caution">
    <text evidence="1">The sequence shown here is derived from an EMBL/GenBank/DDBJ whole genome shotgun (WGS) entry which is preliminary data.</text>
</comment>
<dbReference type="Proteomes" id="UP000789759">
    <property type="component" value="Unassembled WGS sequence"/>
</dbReference>
<sequence length="249" mass="30124">MKFYFWEWTGFRRPKEIRLEKLEEKDPWDNDSEDMFDGLIYKNEELNKAEGYYTKEVSDKKDELYTNLCKDETISVIYLTNIVKLFTKVQDESIVIEQLKKFMQTDALDEKEKRKNEEFKIEKEIYMILAKEQVGRNWNNYEEESGDKMYDFGEYMYLLENILVNPEEEKEVETFLVTTYDEFEIDNELKIDYELNKEEPTTIAILGKEPLDLYNNEKYIAEPYKKKQDEVLCFVKEDETVLEKEPNDM</sequence>
<evidence type="ECO:0000313" key="1">
    <source>
        <dbReference type="EMBL" id="CAG8541300.1"/>
    </source>
</evidence>